<gene>
    <name evidence="1" type="ORF">QE152_g1117</name>
</gene>
<evidence type="ECO:0000313" key="2">
    <source>
        <dbReference type="Proteomes" id="UP001458880"/>
    </source>
</evidence>
<comment type="caution">
    <text evidence="1">The sequence shown here is derived from an EMBL/GenBank/DDBJ whole genome shotgun (WGS) entry which is preliminary data.</text>
</comment>
<protein>
    <submittedName>
        <fullName evidence="1">Uncharacterized protein</fullName>
    </submittedName>
</protein>
<evidence type="ECO:0000313" key="1">
    <source>
        <dbReference type="EMBL" id="KAK9754661.1"/>
    </source>
</evidence>
<organism evidence="1 2">
    <name type="scientific">Popillia japonica</name>
    <name type="common">Japanese beetle</name>
    <dbReference type="NCBI Taxonomy" id="7064"/>
    <lineage>
        <taxon>Eukaryota</taxon>
        <taxon>Metazoa</taxon>
        <taxon>Ecdysozoa</taxon>
        <taxon>Arthropoda</taxon>
        <taxon>Hexapoda</taxon>
        <taxon>Insecta</taxon>
        <taxon>Pterygota</taxon>
        <taxon>Neoptera</taxon>
        <taxon>Endopterygota</taxon>
        <taxon>Coleoptera</taxon>
        <taxon>Polyphaga</taxon>
        <taxon>Scarabaeiformia</taxon>
        <taxon>Scarabaeidae</taxon>
        <taxon>Rutelinae</taxon>
        <taxon>Popillia</taxon>
    </lineage>
</organism>
<dbReference type="Proteomes" id="UP001458880">
    <property type="component" value="Unassembled WGS sequence"/>
</dbReference>
<dbReference type="EMBL" id="JASPKY010000006">
    <property type="protein sequence ID" value="KAK9754661.1"/>
    <property type="molecule type" value="Genomic_DNA"/>
</dbReference>
<reference evidence="1 2" key="1">
    <citation type="journal article" date="2024" name="BMC Genomics">
        <title>De novo assembly and annotation of Popillia japonica's genome with initial clues to its potential as an invasive pest.</title>
        <authorList>
            <person name="Cucini C."/>
            <person name="Boschi S."/>
            <person name="Funari R."/>
            <person name="Cardaioli E."/>
            <person name="Iannotti N."/>
            <person name="Marturano G."/>
            <person name="Paoli F."/>
            <person name="Bruttini M."/>
            <person name="Carapelli A."/>
            <person name="Frati F."/>
            <person name="Nardi F."/>
        </authorList>
    </citation>
    <scope>NUCLEOTIDE SEQUENCE [LARGE SCALE GENOMIC DNA]</scope>
    <source>
        <strain evidence="1">DMR45628</strain>
    </source>
</reference>
<dbReference type="AlphaFoldDB" id="A0AAW1NAU3"/>
<keyword evidence="2" id="KW-1185">Reference proteome</keyword>
<proteinExistence type="predicted"/>
<sequence length="118" mass="14427">MDHIVEKLITILDHIQSGVKPCEEKLDLELVAYIPVEFWKRDRIEPEDLEKWWRYIPADKQSELEEWLPCRRHHNQPWQEEHVDGFPPSKRMCYYCNSDFFQKYKIVGNNKLVRINKK</sequence>
<name>A0AAW1NAU3_POPJA</name>
<accession>A0AAW1NAU3</accession>